<dbReference type="InterPro" id="IPR051159">
    <property type="entry name" value="Hexapeptide_acetyltransf"/>
</dbReference>
<dbReference type="SUPFAM" id="SSF51161">
    <property type="entry name" value="Trimeric LpxA-like enzymes"/>
    <property type="match status" value="1"/>
</dbReference>
<evidence type="ECO:0000313" key="1">
    <source>
        <dbReference type="EMBL" id="KFF02592.1"/>
    </source>
</evidence>
<dbReference type="OrthoDB" id="9801697at2"/>
<proteinExistence type="predicted"/>
<gene>
    <name evidence="1" type="ORF">IX38_13440</name>
</gene>
<dbReference type="AlphaFoldDB" id="A0A085ZDS8"/>
<dbReference type="CDD" id="cd04647">
    <property type="entry name" value="LbH_MAT_like"/>
    <property type="match status" value="1"/>
</dbReference>
<accession>A0A085ZDS8</accession>
<name>A0A085ZDS8_9FLAO</name>
<dbReference type="PANTHER" id="PTHR23416">
    <property type="entry name" value="SIALIC ACID SYNTHASE-RELATED"/>
    <property type="match status" value="1"/>
</dbReference>
<dbReference type="GO" id="GO:0016740">
    <property type="term" value="F:transferase activity"/>
    <property type="evidence" value="ECO:0007669"/>
    <property type="project" value="UniProtKB-KW"/>
</dbReference>
<sequence>MKGRDQFKKYKKIIDLLVKISSFLGKSGNEFLLKKFRNTTGKLGLVLRYVFIKNLARKVGDNVSIQPGVFIFNLQNIELGNNISIHPMCYIEGAGGIKISDDVSIAHATTLISTNHTWEDLTIPIKYNKEVLKSIFIEDDVWIGCGARILSGVTIKQRSIVAAGAVVNKSFEENSLIGGVPAKIIKKLNIN</sequence>
<keyword evidence="1" id="KW-0808">Transferase</keyword>
<dbReference type="InterPro" id="IPR001451">
    <property type="entry name" value="Hexapep"/>
</dbReference>
<dbReference type="STRING" id="421531.IX38_13440"/>
<protein>
    <submittedName>
        <fullName evidence="1">Galactoside O-acetyltransferase</fullName>
    </submittedName>
</protein>
<organism evidence="1 2">
    <name type="scientific">Chryseobacterium luteum</name>
    <dbReference type="NCBI Taxonomy" id="421531"/>
    <lineage>
        <taxon>Bacteria</taxon>
        <taxon>Pseudomonadati</taxon>
        <taxon>Bacteroidota</taxon>
        <taxon>Flavobacteriia</taxon>
        <taxon>Flavobacteriales</taxon>
        <taxon>Weeksellaceae</taxon>
        <taxon>Chryseobacterium group</taxon>
        <taxon>Chryseobacterium</taxon>
    </lineage>
</organism>
<comment type="caution">
    <text evidence="1">The sequence shown here is derived from an EMBL/GenBank/DDBJ whole genome shotgun (WGS) entry which is preliminary data.</text>
</comment>
<dbReference type="Gene3D" id="2.160.10.10">
    <property type="entry name" value="Hexapeptide repeat proteins"/>
    <property type="match status" value="1"/>
</dbReference>
<dbReference type="EMBL" id="JPRO01000011">
    <property type="protein sequence ID" value="KFF02592.1"/>
    <property type="molecule type" value="Genomic_DNA"/>
</dbReference>
<dbReference type="InterPro" id="IPR011004">
    <property type="entry name" value="Trimer_LpxA-like_sf"/>
</dbReference>
<dbReference type="eggNOG" id="COG0110">
    <property type="taxonomic scope" value="Bacteria"/>
</dbReference>
<dbReference type="Pfam" id="PF00132">
    <property type="entry name" value="Hexapep"/>
    <property type="match status" value="1"/>
</dbReference>
<evidence type="ECO:0000313" key="2">
    <source>
        <dbReference type="Proteomes" id="UP000028703"/>
    </source>
</evidence>
<dbReference type="RefSeq" id="WP_034705591.1">
    <property type="nucleotide sequence ID" value="NZ_JPRO01000011.1"/>
</dbReference>
<keyword evidence="2" id="KW-1185">Reference proteome</keyword>
<dbReference type="Proteomes" id="UP000028703">
    <property type="component" value="Unassembled WGS sequence"/>
</dbReference>
<reference evidence="1 2" key="1">
    <citation type="submission" date="2014-07" db="EMBL/GenBank/DDBJ databases">
        <title>Genome of Chryseobacterium luteum DSM 18605.</title>
        <authorList>
            <person name="Stropko S.J."/>
            <person name="Pipes S.E."/>
            <person name="Newman J.D."/>
        </authorList>
    </citation>
    <scope>NUCLEOTIDE SEQUENCE [LARGE SCALE GENOMIC DNA]</scope>
    <source>
        <strain evidence="1 2">DSM 18605</strain>
    </source>
</reference>